<dbReference type="EC" id="2.3.1.-" evidence="4"/>
<comment type="pathway">
    <text evidence="4">Lipid metabolism; fatty acid biosynthesis.</text>
</comment>
<dbReference type="EMBL" id="JABCRI010000007">
    <property type="protein sequence ID" value="KAF8402820.1"/>
    <property type="molecule type" value="Genomic_DNA"/>
</dbReference>
<dbReference type="PANTHER" id="PTHR31561">
    <property type="entry name" value="3-KETOACYL-COA SYNTHASE"/>
    <property type="match status" value="1"/>
</dbReference>
<dbReference type="UniPathway" id="UPA00094"/>
<keyword evidence="2 4" id="KW-0808">Transferase</keyword>
<dbReference type="Pfam" id="PF08541">
    <property type="entry name" value="ACP_syn_III_C"/>
    <property type="match status" value="1"/>
</dbReference>
<feature type="active site" evidence="5">
    <location>
        <position position="170"/>
    </location>
</feature>
<feature type="active site" evidence="5">
    <location>
        <position position="373"/>
    </location>
</feature>
<evidence type="ECO:0000259" key="6">
    <source>
        <dbReference type="Pfam" id="PF08392"/>
    </source>
</evidence>
<dbReference type="OMA" id="MFKEDYI"/>
<dbReference type="Proteomes" id="UP000655225">
    <property type="component" value="Unassembled WGS sequence"/>
</dbReference>
<evidence type="ECO:0000313" key="9">
    <source>
        <dbReference type="Proteomes" id="UP000655225"/>
    </source>
</evidence>
<sequence length="460" mass="51955">MELFMMVLYVLPLLYIFFLLLKLVNQWRDQRCYILHYECYKPPDDRKLDIDLCSNILKRNKNLCHEEYKFLLKSMVRSGIGEETYVPRNIISGREAASNLVDGILEMEEFFYDSLDKLFLKSGNISPSQIDILVLNVSVFSPVPSLAARIINHYKLREDIKVFNLSGMGCSASLISIDLVRNIFKSRRNAFAIVVSTESIAPNWYSGKDKSMILSNCLFRSGGCSILLTNNRSLKHRAMLQLKCSVRTHLGASDEAYQCCIQKEDDLGLRGFHLSRSLPKAATRALSENLKALAPKILPLKELLRYTLVSFLGRKKDSSVSGEGKAGVNFKAGVNHFCIHTGGKGVINGVGKSLELSEHDLEPSRMTLHRFGNTSSSSLWYVLGYMEAKRRLKKGDRILTISFGAGFKCNSCLWKVVRDLEDVNAWNHCIASYPPNDQANPYMEKLGWINEEDPTSLKAP</sequence>
<evidence type="ECO:0000313" key="8">
    <source>
        <dbReference type="EMBL" id="KAF8402820.1"/>
    </source>
</evidence>
<dbReference type="SUPFAM" id="SSF53901">
    <property type="entry name" value="Thiolase-like"/>
    <property type="match status" value="1"/>
</dbReference>
<comment type="similarity">
    <text evidence="1 4">Belongs to the thiolase-like superfamily. Chalcone/stilbene synthases family.</text>
</comment>
<evidence type="ECO:0000256" key="4">
    <source>
        <dbReference type="PIRNR" id="PIRNR036417"/>
    </source>
</evidence>
<feature type="active site" evidence="5">
    <location>
        <position position="340"/>
    </location>
</feature>
<dbReference type="InterPro" id="IPR013747">
    <property type="entry name" value="ACP_syn_III_C"/>
</dbReference>
<dbReference type="GO" id="GO:0006633">
    <property type="term" value="P:fatty acid biosynthetic process"/>
    <property type="evidence" value="ECO:0007669"/>
    <property type="project" value="UniProtKB-UniPathway"/>
</dbReference>
<comment type="caution">
    <text evidence="8">The sequence shown here is derived from an EMBL/GenBank/DDBJ whole genome shotgun (WGS) entry which is preliminary data.</text>
</comment>
<dbReference type="InterPro" id="IPR013601">
    <property type="entry name" value="FAE1_typ3_polyketide_synth"/>
</dbReference>
<evidence type="ECO:0000256" key="2">
    <source>
        <dbReference type="ARBA" id="ARBA00022679"/>
    </source>
</evidence>
<evidence type="ECO:0000256" key="1">
    <source>
        <dbReference type="ARBA" id="ARBA00005531"/>
    </source>
</evidence>
<proteinExistence type="inferred from homology"/>
<dbReference type="GO" id="GO:0016020">
    <property type="term" value="C:membrane"/>
    <property type="evidence" value="ECO:0007669"/>
    <property type="project" value="InterPro"/>
</dbReference>
<name>A0A834ZBX1_TETSI</name>
<feature type="domain" description="Beta-ketoacyl-[acyl-carrier-protein] synthase III C-terminal" evidence="7">
    <location>
        <begin position="333"/>
        <end position="415"/>
    </location>
</feature>
<gene>
    <name evidence="8" type="ORF">HHK36_010911</name>
</gene>
<feature type="active site" evidence="5">
    <location>
        <position position="249"/>
    </location>
</feature>
<dbReference type="GO" id="GO:0016747">
    <property type="term" value="F:acyltransferase activity, transferring groups other than amino-acyl groups"/>
    <property type="evidence" value="ECO:0007669"/>
    <property type="project" value="InterPro"/>
</dbReference>
<dbReference type="InterPro" id="IPR012392">
    <property type="entry name" value="3-ktacl-CoA_syn"/>
</dbReference>
<feature type="domain" description="FAE" evidence="6">
    <location>
        <begin position="27"/>
        <end position="315"/>
    </location>
</feature>
<accession>A0A834ZBX1</accession>
<dbReference type="PIRSF" id="PIRSF036417">
    <property type="entry name" value="3-ktacl-CoA_syn"/>
    <property type="match status" value="1"/>
</dbReference>
<reference evidence="8 9" key="1">
    <citation type="submission" date="2020-04" db="EMBL/GenBank/DDBJ databases">
        <title>Plant Genome Project.</title>
        <authorList>
            <person name="Zhang R.-G."/>
        </authorList>
    </citation>
    <scope>NUCLEOTIDE SEQUENCE [LARGE SCALE GENOMIC DNA]</scope>
    <source>
        <strain evidence="8">YNK0</strain>
        <tissue evidence="8">Leaf</tissue>
    </source>
</reference>
<keyword evidence="3 4" id="KW-0012">Acyltransferase</keyword>
<dbReference type="OrthoDB" id="329835at2759"/>
<dbReference type="CDD" id="cd00831">
    <property type="entry name" value="CHS_like"/>
    <property type="match status" value="1"/>
</dbReference>
<feature type="active site" evidence="5">
    <location>
        <position position="336"/>
    </location>
</feature>
<evidence type="ECO:0000259" key="7">
    <source>
        <dbReference type="Pfam" id="PF08541"/>
    </source>
</evidence>
<protein>
    <recommendedName>
        <fullName evidence="4">3-ketoacyl-CoA synthase</fullName>
        <ecNumber evidence="4">2.3.1.-</ecNumber>
    </recommendedName>
</protein>
<dbReference type="Pfam" id="PF08392">
    <property type="entry name" value="FAE1_CUT1_RppA"/>
    <property type="match status" value="1"/>
</dbReference>
<organism evidence="8 9">
    <name type="scientific">Tetracentron sinense</name>
    <name type="common">Spur-leaf</name>
    <dbReference type="NCBI Taxonomy" id="13715"/>
    <lineage>
        <taxon>Eukaryota</taxon>
        <taxon>Viridiplantae</taxon>
        <taxon>Streptophyta</taxon>
        <taxon>Embryophyta</taxon>
        <taxon>Tracheophyta</taxon>
        <taxon>Spermatophyta</taxon>
        <taxon>Magnoliopsida</taxon>
        <taxon>Trochodendrales</taxon>
        <taxon>Trochodendraceae</taxon>
        <taxon>Tetracentron</taxon>
    </lineage>
</organism>
<keyword evidence="9" id="KW-1185">Reference proteome</keyword>
<feature type="active site" evidence="5">
    <location>
        <position position="369"/>
    </location>
</feature>
<dbReference type="Gene3D" id="3.40.47.10">
    <property type="match status" value="1"/>
</dbReference>
<evidence type="ECO:0000256" key="5">
    <source>
        <dbReference type="PIRSR" id="PIRSR036417-1"/>
    </source>
</evidence>
<evidence type="ECO:0000256" key="3">
    <source>
        <dbReference type="ARBA" id="ARBA00023315"/>
    </source>
</evidence>
<dbReference type="AlphaFoldDB" id="A0A834ZBX1"/>
<dbReference type="InterPro" id="IPR016039">
    <property type="entry name" value="Thiolase-like"/>
</dbReference>